<reference evidence="1" key="1">
    <citation type="submission" date="2021-06" db="EMBL/GenBank/DDBJ databases">
        <authorList>
            <person name="Kallberg Y."/>
            <person name="Tangrot J."/>
            <person name="Rosling A."/>
        </authorList>
    </citation>
    <scope>NUCLEOTIDE SEQUENCE</scope>
    <source>
        <strain evidence="1">UK204</strain>
    </source>
</reference>
<feature type="non-terminal residue" evidence="1">
    <location>
        <position position="105"/>
    </location>
</feature>
<organism evidence="1 2">
    <name type="scientific">Funneliformis caledonium</name>
    <dbReference type="NCBI Taxonomy" id="1117310"/>
    <lineage>
        <taxon>Eukaryota</taxon>
        <taxon>Fungi</taxon>
        <taxon>Fungi incertae sedis</taxon>
        <taxon>Mucoromycota</taxon>
        <taxon>Glomeromycotina</taxon>
        <taxon>Glomeromycetes</taxon>
        <taxon>Glomerales</taxon>
        <taxon>Glomeraceae</taxon>
        <taxon>Funneliformis</taxon>
    </lineage>
</organism>
<comment type="caution">
    <text evidence="1">The sequence shown here is derived from an EMBL/GenBank/DDBJ whole genome shotgun (WGS) entry which is preliminary data.</text>
</comment>
<name>A0A9N9BMY6_9GLOM</name>
<gene>
    <name evidence="1" type="ORF">FCALED_LOCUS7124</name>
</gene>
<proteinExistence type="predicted"/>
<dbReference type="OrthoDB" id="1470350at2759"/>
<sequence length="105" mass="11781">MSNGFLYFFLSKISEPNVIVPEGLKDVPTLSYFGYIISLLSNEGPDKLWENSQKVLEKEGIGKVWFNGAWHIITTDLGLTKDVFTRADLFPKPSIEELFPGSLLA</sequence>
<keyword evidence="2" id="KW-1185">Reference proteome</keyword>
<dbReference type="Proteomes" id="UP000789570">
    <property type="component" value="Unassembled WGS sequence"/>
</dbReference>
<dbReference type="AlphaFoldDB" id="A0A9N9BMY6"/>
<accession>A0A9N9BMY6</accession>
<protein>
    <submittedName>
        <fullName evidence="1">15332_t:CDS:1</fullName>
    </submittedName>
</protein>
<evidence type="ECO:0000313" key="1">
    <source>
        <dbReference type="EMBL" id="CAG8571590.1"/>
    </source>
</evidence>
<dbReference type="EMBL" id="CAJVPQ010001824">
    <property type="protein sequence ID" value="CAG8571590.1"/>
    <property type="molecule type" value="Genomic_DNA"/>
</dbReference>
<evidence type="ECO:0000313" key="2">
    <source>
        <dbReference type="Proteomes" id="UP000789570"/>
    </source>
</evidence>